<comment type="subunit">
    <text evidence="5">Binds to both phosphatidylinositol (PI) and phosphatidylinositol 3,5-bisphosphate (PIP2).</text>
</comment>
<evidence type="ECO:0000256" key="8">
    <source>
        <dbReference type="ARBA" id="ARBA00022753"/>
    </source>
</evidence>
<dbReference type="FunCoup" id="A0A1Y2FXB6">
    <property type="interactions" value="56"/>
</dbReference>
<dbReference type="PANTHER" id="PTHR47175:SF2">
    <property type="entry name" value="LIPASE ATG15-RELATED"/>
    <property type="match status" value="1"/>
</dbReference>
<evidence type="ECO:0000256" key="10">
    <source>
        <dbReference type="ARBA" id="ARBA00022963"/>
    </source>
</evidence>
<comment type="subcellular location">
    <subcellularLocation>
        <location evidence="3">Endosome</location>
        <location evidence="3">Multivesicular body membrane</location>
        <topology evidence="3">Single-pass type II membrane protein</topology>
    </subcellularLocation>
    <subcellularLocation>
        <location evidence="2">Prevacuolar compartment membrane</location>
        <topology evidence="2">Single-pass type II membrane protein</topology>
    </subcellularLocation>
</comment>
<evidence type="ECO:0000256" key="17">
    <source>
        <dbReference type="ARBA" id="ARBA00029828"/>
    </source>
</evidence>
<evidence type="ECO:0000256" key="13">
    <source>
        <dbReference type="ARBA" id="ARBA00023006"/>
    </source>
</evidence>
<keyword evidence="7" id="KW-0812">Transmembrane</keyword>
<comment type="similarity">
    <text evidence="4">Belongs to the AB hydrolase superfamily. Lipase family.</text>
</comment>
<proteinExistence type="inferred from homology"/>
<dbReference type="AlphaFoldDB" id="A0A1Y2FXB6"/>
<reference evidence="19 20" key="1">
    <citation type="submission" date="2016-07" db="EMBL/GenBank/DDBJ databases">
        <title>Pervasive Adenine N6-methylation of Active Genes in Fungi.</title>
        <authorList>
            <consortium name="DOE Joint Genome Institute"/>
            <person name="Mondo S.J."/>
            <person name="Dannebaum R.O."/>
            <person name="Kuo R.C."/>
            <person name="Labutti K."/>
            <person name="Haridas S."/>
            <person name="Kuo A."/>
            <person name="Salamov A."/>
            <person name="Ahrendt S.R."/>
            <person name="Lipzen A."/>
            <person name="Sullivan W."/>
            <person name="Andreopoulos W.B."/>
            <person name="Clum A."/>
            <person name="Lindquist E."/>
            <person name="Daum C."/>
            <person name="Ramamoorthy G.K."/>
            <person name="Gryganskyi A."/>
            <person name="Culley D."/>
            <person name="Magnuson J.K."/>
            <person name="James T.Y."/>
            <person name="O'Malley M.A."/>
            <person name="Stajich J.E."/>
            <person name="Spatafora J.W."/>
            <person name="Visel A."/>
            <person name="Grigoriev I.V."/>
        </authorList>
    </citation>
    <scope>NUCLEOTIDE SEQUENCE [LARGE SCALE GENOMIC DNA]</scope>
    <source>
        <strain evidence="19 20">62-1032</strain>
    </source>
</reference>
<dbReference type="STRING" id="106004.A0A1Y2FXB6"/>
<keyword evidence="12" id="KW-1133">Transmembrane helix</keyword>
<comment type="caution">
    <text evidence="19">The sequence shown here is derived from an EMBL/GenBank/DDBJ whole genome shotgun (WGS) entry which is preliminary data.</text>
</comment>
<keyword evidence="16" id="KW-0325">Glycoprotein</keyword>
<dbReference type="GO" id="GO:0032585">
    <property type="term" value="C:multivesicular body membrane"/>
    <property type="evidence" value="ECO:0007669"/>
    <property type="project" value="UniProtKB-SubCell"/>
</dbReference>
<keyword evidence="20" id="KW-1185">Reference proteome</keyword>
<keyword evidence="11" id="KW-0735">Signal-anchor</keyword>
<dbReference type="InterPro" id="IPR029058">
    <property type="entry name" value="AB_hydrolase_fold"/>
</dbReference>
<dbReference type="FunFam" id="3.40.50.1820:FF:000129">
    <property type="entry name" value="Autophagy related lipase Atg15, putative"/>
    <property type="match status" value="1"/>
</dbReference>
<dbReference type="InParanoid" id="A0A1Y2FXB6"/>
<dbReference type="EC" id="3.1.1.3" evidence="6"/>
<protein>
    <recommendedName>
        <fullName evidence="6">triacylglycerol lipase</fullName>
        <ecNumber evidence="6">3.1.1.3</ecNumber>
    </recommendedName>
    <alternativeName>
        <fullName evidence="17">Autophagy-related protein 15</fullName>
    </alternativeName>
</protein>
<dbReference type="CDD" id="cd00519">
    <property type="entry name" value="Lipase_3"/>
    <property type="match status" value="1"/>
</dbReference>
<dbReference type="GO" id="GO:0004806">
    <property type="term" value="F:triacylglycerol lipase activity"/>
    <property type="evidence" value="ECO:0007669"/>
    <property type="project" value="UniProtKB-EC"/>
</dbReference>
<dbReference type="OrthoDB" id="58570at2759"/>
<dbReference type="GO" id="GO:0046461">
    <property type="term" value="P:neutral lipid catabolic process"/>
    <property type="evidence" value="ECO:0007669"/>
    <property type="project" value="TreeGrafter"/>
</dbReference>
<keyword evidence="9 19" id="KW-0378">Hydrolase</keyword>
<evidence type="ECO:0000256" key="12">
    <source>
        <dbReference type="ARBA" id="ARBA00022989"/>
    </source>
</evidence>
<evidence type="ECO:0000256" key="3">
    <source>
        <dbReference type="ARBA" id="ARBA00004343"/>
    </source>
</evidence>
<dbReference type="Gene3D" id="3.40.50.1820">
    <property type="entry name" value="alpha/beta hydrolase"/>
    <property type="match status" value="1"/>
</dbReference>
<keyword evidence="13" id="KW-0072">Autophagy</keyword>
<accession>A0A1Y2FXB6</accession>
<dbReference type="EMBL" id="MCGR01000008">
    <property type="protein sequence ID" value="ORY88712.1"/>
    <property type="molecule type" value="Genomic_DNA"/>
</dbReference>
<evidence type="ECO:0000313" key="20">
    <source>
        <dbReference type="Proteomes" id="UP000193467"/>
    </source>
</evidence>
<dbReference type="GO" id="GO:0006660">
    <property type="term" value="P:phosphatidylserine catabolic process"/>
    <property type="evidence" value="ECO:0007669"/>
    <property type="project" value="TreeGrafter"/>
</dbReference>
<evidence type="ECO:0000256" key="18">
    <source>
        <dbReference type="SAM" id="MobiDB-lite"/>
    </source>
</evidence>
<evidence type="ECO:0000256" key="7">
    <source>
        <dbReference type="ARBA" id="ARBA00022692"/>
    </source>
</evidence>
<keyword evidence="14" id="KW-0443">Lipid metabolism</keyword>
<dbReference type="InterPro" id="IPR050805">
    <property type="entry name" value="ATG15_Lipase"/>
</dbReference>
<dbReference type="Proteomes" id="UP000193467">
    <property type="component" value="Unassembled WGS sequence"/>
</dbReference>
<evidence type="ECO:0000256" key="5">
    <source>
        <dbReference type="ARBA" id="ARBA00011137"/>
    </source>
</evidence>
<keyword evidence="15" id="KW-0472">Membrane</keyword>
<evidence type="ECO:0000256" key="1">
    <source>
        <dbReference type="ARBA" id="ARBA00001024"/>
    </source>
</evidence>
<evidence type="ECO:0000256" key="9">
    <source>
        <dbReference type="ARBA" id="ARBA00022801"/>
    </source>
</evidence>
<dbReference type="GO" id="GO:0005775">
    <property type="term" value="C:vacuolar lumen"/>
    <property type="evidence" value="ECO:0007669"/>
    <property type="project" value="TreeGrafter"/>
</dbReference>
<sequence>MPNTSDITTIGALARMSSNAYVEEGAANWWDLEGHWNVSDSFGWNEDGIRGHVFADPTNSTIVVAIKGTSATFIGGGGSTGKNDKTNDNLLFSCCCARVDWSWSTVCDCYSGAYTCGQDCLEHAVMTKSAYYPAATNLFNNITALYPHSQIWLTGHSLGGSLASMLSRTYGVPSVSFEAPGDLLPSRRLHLPLPPPPSSFRGGKSSGPEITTHVFHNADPIAMGVCNGALSSCGVAGFALETRCHTGVSIIYDVVGRLGWSVDIRTHSIKPVIEQVLIEDWGVTKEQRKKEEEEESVRVNRRGVRRWGWWPLPGGGKGGEDGEEGKEPKKEPDDGQHWGRGVPDAIRQDDPEQECVECSRWEYE</sequence>
<keyword evidence="8" id="KW-0967">Endosome</keyword>
<dbReference type="Pfam" id="PF26363">
    <property type="entry name" value="Phospholipase-like"/>
    <property type="match status" value="1"/>
</dbReference>
<evidence type="ECO:0000256" key="11">
    <source>
        <dbReference type="ARBA" id="ARBA00022968"/>
    </source>
</evidence>
<gene>
    <name evidence="19" type="ORF">BCR35DRAFT_312731</name>
</gene>
<name>A0A1Y2FXB6_9BASI</name>
<evidence type="ECO:0000256" key="16">
    <source>
        <dbReference type="ARBA" id="ARBA00023180"/>
    </source>
</evidence>
<feature type="region of interest" description="Disordered" evidence="18">
    <location>
        <begin position="308"/>
        <end position="364"/>
    </location>
</feature>
<dbReference type="GO" id="GO:0034727">
    <property type="term" value="P:piecemeal microautophagy of the nucleus"/>
    <property type="evidence" value="ECO:0007669"/>
    <property type="project" value="TreeGrafter"/>
</dbReference>
<dbReference type="SUPFAM" id="SSF53474">
    <property type="entry name" value="alpha/beta-Hydrolases"/>
    <property type="match status" value="1"/>
</dbReference>
<dbReference type="GO" id="GO:0034496">
    <property type="term" value="P:multivesicular body membrane disassembly"/>
    <property type="evidence" value="ECO:0007669"/>
    <property type="project" value="TreeGrafter"/>
</dbReference>
<organism evidence="19 20">
    <name type="scientific">Leucosporidium creatinivorum</name>
    <dbReference type="NCBI Taxonomy" id="106004"/>
    <lineage>
        <taxon>Eukaryota</taxon>
        <taxon>Fungi</taxon>
        <taxon>Dikarya</taxon>
        <taxon>Basidiomycota</taxon>
        <taxon>Pucciniomycotina</taxon>
        <taxon>Microbotryomycetes</taxon>
        <taxon>Leucosporidiales</taxon>
        <taxon>Leucosporidium</taxon>
    </lineage>
</organism>
<keyword evidence="10" id="KW-0442">Lipid degradation</keyword>
<feature type="compositionally biased region" description="Basic and acidic residues" evidence="18">
    <location>
        <begin position="325"/>
        <end position="337"/>
    </location>
</feature>
<dbReference type="GO" id="GO:0004620">
    <property type="term" value="F:phospholipase activity"/>
    <property type="evidence" value="ECO:0007669"/>
    <property type="project" value="TreeGrafter"/>
</dbReference>
<evidence type="ECO:0000256" key="15">
    <source>
        <dbReference type="ARBA" id="ARBA00023136"/>
    </source>
</evidence>
<evidence type="ECO:0000313" key="19">
    <source>
        <dbReference type="EMBL" id="ORY88712.1"/>
    </source>
</evidence>
<dbReference type="PANTHER" id="PTHR47175">
    <property type="entry name" value="LIPASE ATG15-RELATED"/>
    <property type="match status" value="1"/>
</dbReference>
<evidence type="ECO:0000256" key="6">
    <source>
        <dbReference type="ARBA" id="ARBA00013279"/>
    </source>
</evidence>
<evidence type="ECO:0000256" key="2">
    <source>
        <dbReference type="ARBA" id="ARBA00004270"/>
    </source>
</evidence>
<evidence type="ECO:0000256" key="14">
    <source>
        <dbReference type="ARBA" id="ARBA00023098"/>
    </source>
</evidence>
<comment type="catalytic activity">
    <reaction evidence="1">
        <text>a triacylglycerol + H2O = a diacylglycerol + a fatty acid + H(+)</text>
        <dbReference type="Rhea" id="RHEA:12044"/>
        <dbReference type="ChEBI" id="CHEBI:15377"/>
        <dbReference type="ChEBI" id="CHEBI:15378"/>
        <dbReference type="ChEBI" id="CHEBI:17855"/>
        <dbReference type="ChEBI" id="CHEBI:18035"/>
        <dbReference type="ChEBI" id="CHEBI:28868"/>
        <dbReference type="EC" id="3.1.1.3"/>
    </reaction>
</comment>
<evidence type="ECO:0000256" key="4">
    <source>
        <dbReference type="ARBA" id="ARBA00010701"/>
    </source>
</evidence>